<protein>
    <submittedName>
        <fullName evidence="1">Uncharacterized protein</fullName>
    </submittedName>
</protein>
<accession>F8L2U6</accession>
<evidence type="ECO:0000313" key="2">
    <source>
        <dbReference type="Proteomes" id="UP000000496"/>
    </source>
</evidence>
<keyword evidence="2" id="KW-1185">Reference proteome</keyword>
<evidence type="ECO:0000313" key="1">
    <source>
        <dbReference type="EMBL" id="CCB87792.1"/>
    </source>
</evidence>
<dbReference type="HOGENOM" id="CLU_3358510_0_0_0"/>
<dbReference type="EMBL" id="FR872581">
    <property type="protein sequence ID" value="CCB87792.1"/>
    <property type="molecule type" value="Genomic_DNA"/>
</dbReference>
<organism evidence="1 2">
    <name type="scientific">Simkania negevensis (strain ATCC VR-1471 / DSM 27360 / Z)</name>
    <dbReference type="NCBI Taxonomy" id="331113"/>
    <lineage>
        <taxon>Bacteria</taxon>
        <taxon>Pseudomonadati</taxon>
        <taxon>Chlamydiota</taxon>
        <taxon>Chlamydiia</taxon>
        <taxon>Parachlamydiales</taxon>
        <taxon>Simkaniaceae</taxon>
        <taxon>Simkania</taxon>
    </lineage>
</organism>
<dbReference type="Proteomes" id="UP000000496">
    <property type="component" value="Plasmid pSn"/>
</dbReference>
<name>F8L2U6_SIMNZ</name>
<keyword evidence="1" id="KW-0614">Plasmid</keyword>
<dbReference type="AlphaFoldDB" id="F8L2U6"/>
<proteinExistence type="predicted"/>
<sequence>MLLVIINLKITDNQIISFVLAVYFNDFADIEQIVFG</sequence>
<reference evidence="1 2" key="2">
    <citation type="journal article" date="2011" name="Mol. Biol. Evol.">
        <title>Unity in variety--the pan-genome of the Chlamydiae.</title>
        <authorList>
            <person name="Collingro A."/>
            <person name="Tischler P."/>
            <person name="Weinmaier T."/>
            <person name="Penz T."/>
            <person name="Heinz E."/>
            <person name="Brunham R.C."/>
            <person name="Read T.D."/>
            <person name="Bavoil P.M."/>
            <person name="Sachse K."/>
            <person name="Kahane S."/>
            <person name="Friedman M.G."/>
            <person name="Rattei T."/>
            <person name="Myers G.S."/>
            <person name="Horn M."/>
        </authorList>
    </citation>
    <scope>NUCLEOTIDE SEQUENCE [LARGE SCALE GENOMIC DNA]</scope>
    <source>
        <strain evidence="2">ATCC VR-1471 / Z</strain>
        <plasmid evidence="1 2">pSn</plasmid>
    </source>
</reference>
<reference key="1">
    <citation type="journal article" date="2011" name="Mol. Biol. Evol.">
        <title>Unity in variety -- the pan-genome of the Chlamydiae.</title>
        <authorList>
            <person name="Collingro A."/>
            <person name="Tischler P."/>
            <person name="Weinmaier T."/>
            <person name="Penz T."/>
            <person name="Heinz E."/>
            <person name="Brunham R.C."/>
            <person name="Read T.D."/>
            <person name="Bavoil P.M."/>
            <person name="Sachse K."/>
            <person name="Kahane S."/>
            <person name="Friedman M.G."/>
            <person name="Rattei T."/>
            <person name="Myers G.S.A."/>
            <person name="Horn M."/>
        </authorList>
    </citation>
    <scope>NUCLEOTIDE SEQUENCE</scope>
    <source>
        <strain>Z</strain>
    </source>
</reference>
<geneLocation type="plasmid" evidence="1 2">
    <name>pSn</name>
</geneLocation>
<dbReference type="KEGG" id="sng:SNE_B24330"/>
<gene>
    <name evidence="1" type="ordered locus">SNE_B24330</name>
</gene>